<name>A0A7W1XDC6_9BACL</name>
<accession>A0A7W1XDC6</accession>
<sequence length="251" mass="28386">MQLYHKRKWVDRGVFGVVVIIAGTVIGLSIHSTAMLAQTLHLNAYLMAGLVEILFTSLLFIRGRQRATQRNVPLFLNAGYFASLGFVTAVNMWGLAHSNPVIGPIVGVAISGAMWMMESCLVWLIVDSHKPYKKSIARMKREAKREIKEEKAIQWLEWQREEARKPDLALIKAARKAEERRKRVIGDGLPEYFTKNQEPKPELIAEPIVQEPEEEAAEVAVVPMPMRQIGFHMEQPQPKPASTPAPRFQPN</sequence>
<evidence type="ECO:0000256" key="1">
    <source>
        <dbReference type="SAM" id="MobiDB-lite"/>
    </source>
</evidence>
<dbReference type="RefSeq" id="WP_220185044.1">
    <property type="nucleotide sequence ID" value="NZ_JACEIP010000050.1"/>
</dbReference>
<dbReference type="EMBL" id="JACEIP010000050">
    <property type="protein sequence ID" value="MBA4544609.1"/>
    <property type="molecule type" value="Genomic_DNA"/>
</dbReference>
<dbReference type="Proteomes" id="UP000530514">
    <property type="component" value="Unassembled WGS sequence"/>
</dbReference>
<feature type="transmembrane region" description="Helical" evidence="2">
    <location>
        <begin position="101"/>
        <end position="126"/>
    </location>
</feature>
<feature type="region of interest" description="Disordered" evidence="1">
    <location>
        <begin position="232"/>
        <end position="251"/>
    </location>
</feature>
<keyword evidence="2" id="KW-1133">Transmembrane helix</keyword>
<evidence type="ECO:0000313" key="4">
    <source>
        <dbReference type="Proteomes" id="UP000530514"/>
    </source>
</evidence>
<proteinExistence type="predicted"/>
<organism evidence="3 4">
    <name type="scientific">Thermoactinomyces daqus</name>
    <dbReference type="NCBI Taxonomy" id="1329516"/>
    <lineage>
        <taxon>Bacteria</taxon>
        <taxon>Bacillati</taxon>
        <taxon>Bacillota</taxon>
        <taxon>Bacilli</taxon>
        <taxon>Bacillales</taxon>
        <taxon>Thermoactinomycetaceae</taxon>
        <taxon>Thermoactinomyces</taxon>
    </lineage>
</organism>
<evidence type="ECO:0000313" key="3">
    <source>
        <dbReference type="EMBL" id="MBA4544609.1"/>
    </source>
</evidence>
<keyword evidence="2" id="KW-0812">Transmembrane</keyword>
<feature type="compositionally biased region" description="Pro residues" evidence="1">
    <location>
        <begin position="237"/>
        <end position="251"/>
    </location>
</feature>
<feature type="transmembrane region" description="Helical" evidence="2">
    <location>
        <begin position="42"/>
        <end position="62"/>
    </location>
</feature>
<evidence type="ECO:0000256" key="2">
    <source>
        <dbReference type="SAM" id="Phobius"/>
    </source>
</evidence>
<keyword evidence="4" id="KW-1185">Reference proteome</keyword>
<gene>
    <name evidence="3" type="ORF">H1164_17415</name>
</gene>
<comment type="caution">
    <text evidence="3">The sequence shown here is derived from an EMBL/GenBank/DDBJ whole genome shotgun (WGS) entry which is preliminary data.</text>
</comment>
<feature type="transmembrane region" description="Helical" evidence="2">
    <location>
        <begin position="12"/>
        <end position="30"/>
    </location>
</feature>
<feature type="transmembrane region" description="Helical" evidence="2">
    <location>
        <begin position="74"/>
        <end position="95"/>
    </location>
</feature>
<reference evidence="3 4" key="1">
    <citation type="submission" date="2020-07" db="EMBL/GenBank/DDBJ databases">
        <authorList>
            <person name="Feng H."/>
        </authorList>
    </citation>
    <scope>NUCLEOTIDE SEQUENCE [LARGE SCALE GENOMIC DNA]</scope>
    <source>
        <strain evidence="4">s-11</strain>
    </source>
</reference>
<keyword evidence="2" id="KW-0472">Membrane</keyword>
<feature type="non-terminal residue" evidence="3">
    <location>
        <position position="251"/>
    </location>
</feature>
<protein>
    <submittedName>
        <fullName evidence="3">Uncharacterized protein</fullName>
    </submittedName>
</protein>
<dbReference type="AlphaFoldDB" id="A0A7W1XDC6"/>